<evidence type="ECO:0000259" key="4">
    <source>
        <dbReference type="Pfam" id="PF06094"/>
    </source>
</evidence>
<dbReference type="PANTHER" id="PTHR12935:SF0">
    <property type="entry name" value="GAMMA-GLUTAMYLCYCLOTRANSFERASE"/>
    <property type="match status" value="1"/>
</dbReference>
<dbReference type="PANTHER" id="PTHR12935">
    <property type="entry name" value="GAMMA-GLUTAMYLCYCLOTRANSFERASE"/>
    <property type="match status" value="1"/>
</dbReference>
<feature type="binding site" evidence="3">
    <location>
        <begin position="133"/>
        <end position="138"/>
    </location>
    <ligand>
        <name>substrate</name>
    </ligand>
</feature>
<feature type="domain" description="Gamma-glutamylcyclotransferase AIG2-like" evidence="4">
    <location>
        <begin position="3"/>
        <end position="121"/>
    </location>
</feature>
<accession>A0A940WRH3</accession>
<comment type="caution">
    <text evidence="5">The sequence shown here is derived from an EMBL/GenBank/DDBJ whole genome shotgun (WGS) entry which is preliminary data.</text>
</comment>
<evidence type="ECO:0000313" key="5">
    <source>
        <dbReference type="EMBL" id="MBP3950986.1"/>
    </source>
</evidence>
<dbReference type="EMBL" id="JAGKSQ010000003">
    <property type="protein sequence ID" value="MBP3950986.1"/>
    <property type="molecule type" value="Genomic_DNA"/>
</dbReference>
<organism evidence="5 6">
    <name type="scientific">Halalkalibacter suaedae</name>
    <dbReference type="NCBI Taxonomy" id="2822140"/>
    <lineage>
        <taxon>Bacteria</taxon>
        <taxon>Bacillati</taxon>
        <taxon>Bacillota</taxon>
        <taxon>Bacilli</taxon>
        <taxon>Bacillales</taxon>
        <taxon>Bacillaceae</taxon>
        <taxon>Halalkalibacter</taxon>
    </lineage>
</organism>
<proteinExistence type="predicted"/>
<dbReference type="InterPro" id="IPR013024">
    <property type="entry name" value="GGCT-like"/>
</dbReference>
<dbReference type="SUPFAM" id="SSF110857">
    <property type="entry name" value="Gamma-glutamyl cyclotransferase-like"/>
    <property type="match status" value="2"/>
</dbReference>
<gene>
    <name evidence="5" type="ORF">J7W16_07550</name>
</gene>
<sequence length="284" mass="33142">MNVFVYGTLRQNEVNHHYLDGAICLARQCWVNGVMYDTGLGYPTMIKDKNQRIYGELYQVNENQLDQIDWLEGYGGESVKNDYNRVFATVHTDFGEMQAYVYIYPESKVKNFEMIRYGDWKCHLHLQDESFLYFAYGSCMDHERFQKQGVDHLFRKLKGCGVVQGYSLSYTRPFADGGRADLIESSEWVEGKIYEVNQEALKYLFLREGVDTDVYRPAFIDVMIEGVEYKNVLTFLVIHKEDEVAPPTHYAKEIIRGAHGIVSERYYSKLINELKSKFNIEIVI</sequence>
<evidence type="ECO:0000256" key="1">
    <source>
        <dbReference type="ARBA" id="ARBA00023239"/>
    </source>
</evidence>
<keyword evidence="6" id="KW-1185">Reference proteome</keyword>
<protein>
    <submittedName>
        <fullName evidence="5">Gamma-glutamylcyclotransferase</fullName>
    </submittedName>
</protein>
<dbReference type="InterPro" id="IPR017939">
    <property type="entry name" value="G-Glutamylcylcotransferase"/>
</dbReference>
<dbReference type="CDD" id="cd06661">
    <property type="entry name" value="GGCT_like"/>
    <property type="match status" value="2"/>
</dbReference>
<evidence type="ECO:0000256" key="3">
    <source>
        <dbReference type="PIRSR" id="PIRSR617939-2"/>
    </source>
</evidence>
<reference evidence="5" key="1">
    <citation type="submission" date="2021-03" db="EMBL/GenBank/DDBJ databases">
        <title>Bacillus suaedae sp. nov., isolated from Suaeda aralocaspica.</title>
        <authorList>
            <person name="Lei R.F.R."/>
        </authorList>
    </citation>
    <scope>NUCLEOTIDE SEQUENCE</scope>
    <source>
        <strain evidence="5">YZJH907-2</strain>
    </source>
</reference>
<evidence type="ECO:0000256" key="2">
    <source>
        <dbReference type="PIRSR" id="PIRSR617939-1"/>
    </source>
</evidence>
<dbReference type="Gene3D" id="3.10.490.10">
    <property type="entry name" value="Gamma-glutamyl cyclotransferase-like"/>
    <property type="match status" value="2"/>
</dbReference>
<dbReference type="InterPro" id="IPR009288">
    <property type="entry name" value="AIG2-like_dom"/>
</dbReference>
<feature type="active site" description="Proton acceptor" evidence="2">
    <location>
        <position position="208"/>
    </location>
</feature>
<dbReference type="InterPro" id="IPR036568">
    <property type="entry name" value="GGCT-like_sf"/>
</dbReference>
<dbReference type="Pfam" id="PF06094">
    <property type="entry name" value="GGACT"/>
    <property type="match status" value="1"/>
</dbReference>
<dbReference type="RefSeq" id="WP_210596695.1">
    <property type="nucleotide sequence ID" value="NZ_JAGKSQ010000003.1"/>
</dbReference>
<dbReference type="Pfam" id="PF13772">
    <property type="entry name" value="AIG2_2"/>
    <property type="match status" value="1"/>
</dbReference>
<dbReference type="Proteomes" id="UP000678228">
    <property type="component" value="Unassembled WGS sequence"/>
</dbReference>
<evidence type="ECO:0000313" key="6">
    <source>
        <dbReference type="Proteomes" id="UP000678228"/>
    </source>
</evidence>
<keyword evidence="1" id="KW-0456">Lyase</keyword>
<name>A0A940WRH3_9BACI</name>
<dbReference type="GO" id="GO:0003839">
    <property type="term" value="F:gamma-glutamylcyclotransferase activity"/>
    <property type="evidence" value="ECO:0007669"/>
    <property type="project" value="InterPro"/>
</dbReference>
<dbReference type="AlphaFoldDB" id="A0A940WRH3"/>